<dbReference type="Proteomes" id="UP001186944">
    <property type="component" value="Unassembled WGS sequence"/>
</dbReference>
<evidence type="ECO:0000313" key="3">
    <source>
        <dbReference type="Proteomes" id="UP001186944"/>
    </source>
</evidence>
<dbReference type="PROSITE" id="PS50994">
    <property type="entry name" value="INTEGRASE"/>
    <property type="match status" value="1"/>
</dbReference>
<dbReference type="EMBL" id="VSWD01000013">
    <property type="protein sequence ID" value="KAK3085160.1"/>
    <property type="molecule type" value="Genomic_DNA"/>
</dbReference>
<comment type="caution">
    <text evidence="2">The sequence shown here is derived from an EMBL/GenBank/DDBJ whole genome shotgun (WGS) entry which is preliminary data.</text>
</comment>
<protein>
    <recommendedName>
        <fullName evidence="1">Integrase catalytic domain-containing protein</fullName>
    </recommendedName>
</protein>
<dbReference type="PANTHER" id="PTHR47331">
    <property type="entry name" value="PHD-TYPE DOMAIN-CONTAINING PROTEIN"/>
    <property type="match status" value="1"/>
</dbReference>
<dbReference type="Gene3D" id="3.30.420.10">
    <property type="entry name" value="Ribonuclease H-like superfamily/Ribonuclease H"/>
    <property type="match status" value="1"/>
</dbReference>
<dbReference type="SUPFAM" id="SSF53098">
    <property type="entry name" value="Ribonuclease H-like"/>
    <property type="match status" value="1"/>
</dbReference>
<evidence type="ECO:0000259" key="1">
    <source>
        <dbReference type="PROSITE" id="PS50994"/>
    </source>
</evidence>
<gene>
    <name evidence="2" type="ORF">FSP39_025212</name>
</gene>
<organism evidence="2 3">
    <name type="scientific">Pinctada imbricata</name>
    <name type="common">Atlantic pearl-oyster</name>
    <name type="synonym">Pinctada martensii</name>
    <dbReference type="NCBI Taxonomy" id="66713"/>
    <lineage>
        <taxon>Eukaryota</taxon>
        <taxon>Metazoa</taxon>
        <taxon>Spiralia</taxon>
        <taxon>Lophotrochozoa</taxon>
        <taxon>Mollusca</taxon>
        <taxon>Bivalvia</taxon>
        <taxon>Autobranchia</taxon>
        <taxon>Pteriomorphia</taxon>
        <taxon>Pterioida</taxon>
        <taxon>Pterioidea</taxon>
        <taxon>Pteriidae</taxon>
        <taxon>Pinctada</taxon>
    </lineage>
</organism>
<dbReference type="InterPro" id="IPR040676">
    <property type="entry name" value="DUF5641"/>
</dbReference>
<accession>A0AA89BN52</accession>
<name>A0AA89BN52_PINIB</name>
<dbReference type="PANTHER" id="PTHR47331:SF1">
    <property type="entry name" value="GAG-LIKE PROTEIN"/>
    <property type="match status" value="1"/>
</dbReference>
<proteinExistence type="predicted"/>
<dbReference type="GO" id="GO:0015074">
    <property type="term" value="P:DNA integration"/>
    <property type="evidence" value="ECO:0007669"/>
    <property type="project" value="InterPro"/>
</dbReference>
<dbReference type="InterPro" id="IPR012337">
    <property type="entry name" value="RNaseH-like_sf"/>
</dbReference>
<dbReference type="GO" id="GO:0003676">
    <property type="term" value="F:nucleic acid binding"/>
    <property type="evidence" value="ECO:0007669"/>
    <property type="project" value="InterPro"/>
</dbReference>
<sequence length="239" mass="27293">MVNRRGLPLEIMSDNGTNFFGANRELRDLVKQLDGDKTAQQTSNRGIKWHFNPPLAPHFGGVHETTIKAAKRAIHAILQKADVSDEELITAFTGAAALVNSRPLTFQSAYVDDIVPLTPNHFLHGQLGGQFAPQSVDETEFNPRRIQEIVRHFWHRWMREWIPGLNSRNKWVHPHKDMQKNDVVIVMNPYEPRGHWPLGRVEEVYPGKDGHVRVVKLNVGKNSIVRPINKLCPLEFDLN</sequence>
<dbReference type="InterPro" id="IPR036397">
    <property type="entry name" value="RNaseH_sf"/>
</dbReference>
<dbReference type="InterPro" id="IPR001584">
    <property type="entry name" value="Integrase_cat-core"/>
</dbReference>
<keyword evidence="3" id="KW-1185">Reference proteome</keyword>
<feature type="domain" description="Integrase catalytic" evidence="1">
    <location>
        <begin position="1"/>
        <end position="127"/>
    </location>
</feature>
<dbReference type="AlphaFoldDB" id="A0AA89BN52"/>
<dbReference type="Pfam" id="PF18701">
    <property type="entry name" value="DUF5641"/>
    <property type="match status" value="1"/>
</dbReference>
<evidence type="ECO:0000313" key="2">
    <source>
        <dbReference type="EMBL" id="KAK3085160.1"/>
    </source>
</evidence>
<reference evidence="2" key="1">
    <citation type="submission" date="2019-08" db="EMBL/GenBank/DDBJ databases">
        <title>The improved chromosome-level genome for the pearl oyster Pinctada fucata martensii using PacBio sequencing and Hi-C.</title>
        <authorList>
            <person name="Zheng Z."/>
        </authorList>
    </citation>
    <scope>NUCLEOTIDE SEQUENCE</scope>
    <source>
        <strain evidence="2">ZZ-2019</strain>
        <tissue evidence="2">Adductor muscle</tissue>
    </source>
</reference>